<accession>A0ACB7SBJ6</accession>
<evidence type="ECO:0000313" key="2">
    <source>
        <dbReference type="Proteomes" id="UP000821845"/>
    </source>
</evidence>
<reference evidence="1" key="1">
    <citation type="submission" date="2020-05" db="EMBL/GenBank/DDBJ databases">
        <title>Large-scale comparative analyses of tick genomes elucidate their genetic diversity and vector capacities.</title>
        <authorList>
            <person name="Jia N."/>
            <person name="Wang J."/>
            <person name="Shi W."/>
            <person name="Du L."/>
            <person name="Sun Y."/>
            <person name="Zhan W."/>
            <person name="Jiang J."/>
            <person name="Wang Q."/>
            <person name="Zhang B."/>
            <person name="Ji P."/>
            <person name="Sakyi L.B."/>
            <person name="Cui X."/>
            <person name="Yuan T."/>
            <person name="Jiang B."/>
            <person name="Yang W."/>
            <person name="Lam T.T.-Y."/>
            <person name="Chang Q."/>
            <person name="Ding S."/>
            <person name="Wang X."/>
            <person name="Zhu J."/>
            <person name="Ruan X."/>
            <person name="Zhao L."/>
            <person name="Wei J."/>
            <person name="Que T."/>
            <person name="Du C."/>
            <person name="Cheng J."/>
            <person name="Dai P."/>
            <person name="Han X."/>
            <person name="Huang E."/>
            <person name="Gao Y."/>
            <person name="Liu J."/>
            <person name="Shao H."/>
            <person name="Ye R."/>
            <person name="Li L."/>
            <person name="Wei W."/>
            <person name="Wang X."/>
            <person name="Wang C."/>
            <person name="Yang T."/>
            <person name="Huo Q."/>
            <person name="Li W."/>
            <person name="Guo W."/>
            <person name="Chen H."/>
            <person name="Zhou L."/>
            <person name="Ni X."/>
            <person name="Tian J."/>
            <person name="Zhou Y."/>
            <person name="Sheng Y."/>
            <person name="Liu T."/>
            <person name="Pan Y."/>
            <person name="Xia L."/>
            <person name="Li J."/>
            <person name="Zhao F."/>
            <person name="Cao W."/>
        </authorList>
    </citation>
    <scope>NUCLEOTIDE SEQUENCE</scope>
    <source>
        <strain evidence="1">Hyas-2018</strain>
    </source>
</reference>
<comment type="caution">
    <text evidence="1">The sequence shown here is derived from an EMBL/GenBank/DDBJ whole genome shotgun (WGS) entry which is preliminary data.</text>
</comment>
<protein>
    <submittedName>
        <fullName evidence="1">Uncharacterized protein</fullName>
    </submittedName>
</protein>
<organism evidence="1 2">
    <name type="scientific">Hyalomma asiaticum</name>
    <name type="common">Tick</name>
    <dbReference type="NCBI Taxonomy" id="266040"/>
    <lineage>
        <taxon>Eukaryota</taxon>
        <taxon>Metazoa</taxon>
        <taxon>Ecdysozoa</taxon>
        <taxon>Arthropoda</taxon>
        <taxon>Chelicerata</taxon>
        <taxon>Arachnida</taxon>
        <taxon>Acari</taxon>
        <taxon>Parasitiformes</taxon>
        <taxon>Ixodida</taxon>
        <taxon>Ixodoidea</taxon>
        <taxon>Ixodidae</taxon>
        <taxon>Hyalomminae</taxon>
        <taxon>Hyalomma</taxon>
    </lineage>
</organism>
<dbReference type="EMBL" id="CM023485">
    <property type="protein sequence ID" value="KAH6931311.1"/>
    <property type="molecule type" value="Genomic_DNA"/>
</dbReference>
<sequence length="78" mass="8752">MAPTKRCHYSAASKRKVVLHVDKTPNLQAQHEFGVHKKNVRRWRKQRAELISCAATRMGPDIGLDGRGPGMPEQCAVM</sequence>
<keyword evidence="2" id="KW-1185">Reference proteome</keyword>
<proteinExistence type="predicted"/>
<evidence type="ECO:0000313" key="1">
    <source>
        <dbReference type="EMBL" id="KAH6931311.1"/>
    </source>
</evidence>
<name>A0ACB7SBJ6_HYAAI</name>
<dbReference type="Proteomes" id="UP000821845">
    <property type="component" value="Chromosome 5"/>
</dbReference>
<gene>
    <name evidence="1" type="ORF">HPB50_023510</name>
</gene>